<keyword evidence="4" id="KW-1185">Reference proteome</keyword>
<evidence type="ECO:0000313" key="3">
    <source>
        <dbReference type="EMBL" id="CAK0886954.1"/>
    </source>
</evidence>
<dbReference type="EMBL" id="CAUYUJ010018871">
    <property type="protein sequence ID" value="CAK0886954.1"/>
    <property type="molecule type" value="Genomic_DNA"/>
</dbReference>
<sequence>MSVSTTPAETLAEKAKRMREELLKDTSDITTPTETPAEVESMARDEFLKELAAETTTAPETREEMKARMKADMLRKLEEAAQKEKQNMEADVMNELHDELSKGTVDAMGD</sequence>
<feature type="region of interest" description="Disordered" evidence="2">
    <location>
        <begin position="21"/>
        <end position="43"/>
    </location>
</feature>
<evidence type="ECO:0000256" key="1">
    <source>
        <dbReference type="SAM" id="Coils"/>
    </source>
</evidence>
<comment type="caution">
    <text evidence="3">The sequence shown here is derived from an EMBL/GenBank/DDBJ whole genome shotgun (WGS) entry which is preliminary data.</text>
</comment>
<name>A0ABN9WK65_9DINO</name>
<reference evidence="3" key="1">
    <citation type="submission" date="2023-10" db="EMBL/GenBank/DDBJ databases">
        <authorList>
            <person name="Chen Y."/>
            <person name="Shah S."/>
            <person name="Dougan E. K."/>
            <person name="Thang M."/>
            <person name="Chan C."/>
        </authorList>
    </citation>
    <scope>NUCLEOTIDE SEQUENCE [LARGE SCALE GENOMIC DNA]</scope>
</reference>
<evidence type="ECO:0000256" key="2">
    <source>
        <dbReference type="SAM" id="MobiDB-lite"/>
    </source>
</evidence>
<feature type="coiled-coil region" evidence="1">
    <location>
        <begin position="66"/>
        <end position="94"/>
    </location>
</feature>
<dbReference type="Proteomes" id="UP001189429">
    <property type="component" value="Unassembled WGS sequence"/>
</dbReference>
<protein>
    <submittedName>
        <fullName evidence="3">Uncharacterized protein</fullName>
    </submittedName>
</protein>
<proteinExistence type="predicted"/>
<accession>A0ABN9WK65</accession>
<keyword evidence="1" id="KW-0175">Coiled coil</keyword>
<evidence type="ECO:0000313" key="4">
    <source>
        <dbReference type="Proteomes" id="UP001189429"/>
    </source>
</evidence>
<gene>
    <name evidence="3" type="ORF">PCOR1329_LOCUS68158</name>
</gene>
<organism evidence="3 4">
    <name type="scientific">Prorocentrum cordatum</name>
    <dbReference type="NCBI Taxonomy" id="2364126"/>
    <lineage>
        <taxon>Eukaryota</taxon>
        <taxon>Sar</taxon>
        <taxon>Alveolata</taxon>
        <taxon>Dinophyceae</taxon>
        <taxon>Prorocentrales</taxon>
        <taxon>Prorocentraceae</taxon>
        <taxon>Prorocentrum</taxon>
    </lineage>
</organism>